<proteinExistence type="inferred from homology"/>
<feature type="compositionally biased region" description="Acidic residues" evidence="9">
    <location>
        <begin position="576"/>
        <end position="600"/>
    </location>
</feature>
<feature type="compositionally biased region" description="Low complexity" evidence="9">
    <location>
        <begin position="10"/>
        <end position="19"/>
    </location>
</feature>
<keyword evidence="6 7" id="KW-0067">ATP-binding</keyword>
<comment type="cofactor">
    <cofactor evidence="8">
        <name>Mg(2+)</name>
        <dbReference type="ChEBI" id="CHEBI:18420"/>
    </cofactor>
</comment>
<evidence type="ECO:0000256" key="6">
    <source>
        <dbReference type="ARBA" id="ARBA00022840"/>
    </source>
</evidence>
<dbReference type="GO" id="GO:0005524">
    <property type="term" value="F:ATP binding"/>
    <property type="evidence" value="ECO:0007669"/>
    <property type="project" value="UniProtKB-UniRule"/>
</dbReference>
<feature type="compositionally biased region" description="Low complexity" evidence="9">
    <location>
        <begin position="766"/>
        <end position="780"/>
    </location>
</feature>
<name>A0AAF0YF11_9TREE</name>
<comment type="activity regulation">
    <text evidence="8">Activated by threonine and tyrosine phosphorylation.</text>
</comment>
<feature type="region of interest" description="Disordered" evidence="9">
    <location>
        <begin position="804"/>
        <end position="851"/>
    </location>
</feature>
<feature type="region of interest" description="Disordered" evidence="9">
    <location>
        <begin position="576"/>
        <end position="617"/>
    </location>
</feature>
<evidence type="ECO:0000256" key="9">
    <source>
        <dbReference type="SAM" id="MobiDB-lite"/>
    </source>
</evidence>
<organism evidence="11 12">
    <name type="scientific">Vanrija pseudolonga</name>
    <dbReference type="NCBI Taxonomy" id="143232"/>
    <lineage>
        <taxon>Eukaryota</taxon>
        <taxon>Fungi</taxon>
        <taxon>Dikarya</taxon>
        <taxon>Basidiomycota</taxon>
        <taxon>Agaricomycotina</taxon>
        <taxon>Tremellomycetes</taxon>
        <taxon>Trichosporonales</taxon>
        <taxon>Trichosporonaceae</taxon>
        <taxon>Vanrija</taxon>
    </lineage>
</organism>
<dbReference type="EMBL" id="CP086717">
    <property type="protein sequence ID" value="WOO82313.1"/>
    <property type="molecule type" value="Genomic_DNA"/>
</dbReference>
<evidence type="ECO:0000256" key="7">
    <source>
        <dbReference type="PROSITE-ProRule" id="PRU10141"/>
    </source>
</evidence>
<evidence type="ECO:0000256" key="3">
    <source>
        <dbReference type="ARBA" id="ARBA00022679"/>
    </source>
</evidence>
<feature type="region of interest" description="Disordered" evidence="9">
    <location>
        <begin position="740"/>
        <end position="790"/>
    </location>
</feature>
<dbReference type="FunFam" id="1.10.510.10:FF:000013">
    <property type="entry name" value="Mitogen-activated protein kinase"/>
    <property type="match status" value="1"/>
</dbReference>
<dbReference type="EC" id="2.7.11.24" evidence="1 8"/>
<feature type="region of interest" description="Disordered" evidence="9">
    <location>
        <begin position="1"/>
        <end position="34"/>
    </location>
</feature>
<evidence type="ECO:0000259" key="10">
    <source>
        <dbReference type="PROSITE" id="PS50011"/>
    </source>
</evidence>
<evidence type="ECO:0000256" key="2">
    <source>
        <dbReference type="ARBA" id="ARBA00022527"/>
    </source>
</evidence>
<evidence type="ECO:0000256" key="8">
    <source>
        <dbReference type="RuleBase" id="RU361165"/>
    </source>
</evidence>
<dbReference type="InterPro" id="IPR000719">
    <property type="entry name" value="Prot_kinase_dom"/>
</dbReference>
<dbReference type="InterPro" id="IPR050117">
    <property type="entry name" value="MAPK"/>
</dbReference>
<feature type="compositionally biased region" description="Basic residues" evidence="9">
    <location>
        <begin position="827"/>
        <end position="840"/>
    </location>
</feature>
<keyword evidence="4 7" id="KW-0547">Nucleotide-binding</keyword>
<dbReference type="PROSITE" id="PS50011">
    <property type="entry name" value="PROTEIN_KINASE_DOM"/>
    <property type="match status" value="1"/>
</dbReference>
<feature type="compositionally biased region" description="Basic residues" evidence="9">
    <location>
        <begin position="710"/>
        <end position="723"/>
    </location>
</feature>
<dbReference type="RefSeq" id="XP_062628345.1">
    <property type="nucleotide sequence ID" value="XM_062772361.1"/>
</dbReference>
<dbReference type="AlphaFoldDB" id="A0AAF0YF11"/>
<dbReference type="Proteomes" id="UP000827549">
    <property type="component" value="Chromosome 4"/>
</dbReference>
<dbReference type="PROSITE" id="PS00108">
    <property type="entry name" value="PROTEIN_KINASE_ST"/>
    <property type="match status" value="1"/>
</dbReference>
<accession>A0AAF0YF11</accession>
<gene>
    <name evidence="11" type="primary">SLT2_0</name>
    <name evidence="11" type="ORF">LOC62_04G005806</name>
</gene>
<keyword evidence="5 8" id="KW-0418">Kinase</keyword>
<feature type="binding site" evidence="7">
    <location>
        <position position="248"/>
    </location>
    <ligand>
        <name>ATP</name>
        <dbReference type="ChEBI" id="CHEBI:30616"/>
    </ligand>
</feature>
<dbReference type="PROSITE" id="PS00107">
    <property type="entry name" value="PROTEIN_KINASE_ATP"/>
    <property type="match status" value="1"/>
</dbReference>
<evidence type="ECO:0000313" key="11">
    <source>
        <dbReference type="EMBL" id="WOO82313.1"/>
    </source>
</evidence>
<dbReference type="PANTHER" id="PTHR24055">
    <property type="entry name" value="MITOGEN-ACTIVATED PROTEIN KINASE"/>
    <property type="match status" value="1"/>
</dbReference>
<dbReference type="InterPro" id="IPR011009">
    <property type="entry name" value="Kinase-like_dom_sf"/>
</dbReference>
<protein>
    <recommendedName>
        <fullName evidence="1 8">Mitogen-activated protein kinase</fullName>
        <ecNumber evidence="1 8">2.7.11.24</ecNumber>
    </recommendedName>
</protein>
<dbReference type="InterPro" id="IPR017441">
    <property type="entry name" value="Protein_kinase_ATP_BS"/>
</dbReference>
<feature type="region of interest" description="Disordered" evidence="9">
    <location>
        <begin position="644"/>
        <end position="723"/>
    </location>
</feature>
<dbReference type="GeneID" id="87809034"/>
<feature type="compositionally biased region" description="Polar residues" evidence="9">
    <location>
        <begin position="121"/>
        <end position="142"/>
    </location>
</feature>
<feature type="compositionally biased region" description="Polar residues" evidence="9">
    <location>
        <begin position="750"/>
        <end position="763"/>
    </location>
</feature>
<comment type="catalytic activity">
    <reaction evidence="8">
        <text>L-threonyl-[protein] + ATP = O-phospho-L-threonyl-[protein] + ADP + H(+)</text>
        <dbReference type="Rhea" id="RHEA:46608"/>
        <dbReference type="Rhea" id="RHEA-COMP:11060"/>
        <dbReference type="Rhea" id="RHEA-COMP:11605"/>
        <dbReference type="ChEBI" id="CHEBI:15378"/>
        <dbReference type="ChEBI" id="CHEBI:30013"/>
        <dbReference type="ChEBI" id="CHEBI:30616"/>
        <dbReference type="ChEBI" id="CHEBI:61977"/>
        <dbReference type="ChEBI" id="CHEBI:456216"/>
        <dbReference type="EC" id="2.7.11.24"/>
    </reaction>
</comment>
<dbReference type="GO" id="GO:0004707">
    <property type="term" value="F:MAP kinase activity"/>
    <property type="evidence" value="ECO:0007669"/>
    <property type="project" value="UniProtKB-EC"/>
</dbReference>
<keyword evidence="8" id="KW-0460">Magnesium</keyword>
<feature type="region of interest" description="Disordered" evidence="9">
    <location>
        <begin position="46"/>
        <end position="142"/>
    </location>
</feature>
<dbReference type="SMART" id="SM00220">
    <property type="entry name" value="S_TKc"/>
    <property type="match status" value="1"/>
</dbReference>
<dbReference type="InterPro" id="IPR008271">
    <property type="entry name" value="Ser/Thr_kinase_AS"/>
</dbReference>
<feature type="compositionally biased region" description="Polar residues" evidence="9">
    <location>
        <begin position="670"/>
        <end position="684"/>
    </location>
</feature>
<evidence type="ECO:0000256" key="4">
    <source>
        <dbReference type="ARBA" id="ARBA00022741"/>
    </source>
</evidence>
<evidence type="ECO:0000256" key="1">
    <source>
        <dbReference type="ARBA" id="ARBA00012411"/>
    </source>
</evidence>
<keyword evidence="2 8" id="KW-0723">Serine/threonine-protein kinase</keyword>
<dbReference type="Pfam" id="PF00069">
    <property type="entry name" value="Pkinase"/>
    <property type="match status" value="1"/>
</dbReference>
<keyword evidence="3 8" id="KW-0808">Transferase</keyword>
<feature type="compositionally biased region" description="Low complexity" evidence="9">
    <location>
        <begin position="46"/>
        <end position="94"/>
    </location>
</feature>
<keyword evidence="12" id="KW-1185">Reference proteome</keyword>
<evidence type="ECO:0000256" key="5">
    <source>
        <dbReference type="ARBA" id="ARBA00022777"/>
    </source>
</evidence>
<dbReference type="SUPFAM" id="SSF56112">
    <property type="entry name" value="Protein kinase-like (PK-like)"/>
    <property type="match status" value="1"/>
</dbReference>
<dbReference type="InterPro" id="IPR003527">
    <property type="entry name" value="MAP_kinase_CS"/>
</dbReference>
<sequence>MALVPPAPASPSRHASLLAVDRQSPSPPLSPVAAKPFIPRRASAMPPQAAAAAASAAAVAAVDSSNTGTTASSASVPATTAGLTTATTASSVAVPTPPEETSGDTAAAPSSTSVPDAITDVGSSLAPSRARTQPSTMASSTSINNLALTAPVTQGTPLTGAGKMAAAAASLKRGAGSDEIRRELLFNDEEHPLSDKVLASRGYHTLHTLQHLFHVPDRWRLLRPLGQGAYGLVVSVQDSISGEPVAVKCITRVFDKPILARRALREITLLRHFGEHENLTGLIDLDNVWDGYNEIYLYMEPMEADLHQIVRSGQPLSNLHIQFFLYQLLRGMKYIHSANVIHRDLKPGNLLVNSDCELKICDFGLARGFVPIQGEAGQNDELKLTEYVATRWYRAPEIMLSNRRYTTAIDVWSIGCILGELLGGKPMFKGKDYVDQLNLILAVLGTPDDPTLDRIASEKAANYVRSLPKKERVPFEDVLPDAEPDAVDLLGKLLAFDPAERLDVTTALQHPYVAAYHDPADEPVCEFPFEKWQQVESLQTTEELREAITREIAEYRAEVRGLAELEEGFVEDEFEEEQEEEALDHGDELEEVVEEPEQEEKEAAAVPSALNTGVTEDGNSTFIASPVASEELTLSPDRTRTALGAAAMAGRSPRPRRTALPPTTRRSRDTSPITRRSRDTSPYTPVTGISEDSFGHSAGPPTGASTMGRTARRSSSHSVTHRRSMSFLFGGGLGMTGLSMTAASGPNAPGPNSNAIGTGSSGEYTAGSVSGRRSRAPSSSAGGGEMGSLRPLIRRLSTANLTELHATDDEPLITNSPSDGPITLNVKGRRGSRRGSKGSSRRSVSGEGSVA</sequence>
<evidence type="ECO:0000313" key="12">
    <source>
        <dbReference type="Proteomes" id="UP000827549"/>
    </source>
</evidence>
<dbReference type="PROSITE" id="PS01351">
    <property type="entry name" value="MAPK"/>
    <property type="match status" value="1"/>
</dbReference>
<comment type="similarity">
    <text evidence="8">Belongs to the protein kinase superfamily. Ser/Thr protein kinase family. MAP kinase subfamily.</text>
</comment>
<feature type="compositionally biased region" description="Low complexity" evidence="9">
    <location>
        <begin position="841"/>
        <end position="851"/>
    </location>
</feature>
<dbReference type="Gene3D" id="3.30.200.20">
    <property type="entry name" value="Phosphorylase Kinase, domain 1"/>
    <property type="match status" value="1"/>
</dbReference>
<dbReference type="Gene3D" id="1.10.510.10">
    <property type="entry name" value="Transferase(Phosphotransferase) domain 1"/>
    <property type="match status" value="1"/>
</dbReference>
<feature type="domain" description="Protein kinase" evidence="10">
    <location>
        <begin position="219"/>
        <end position="513"/>
    </location>
</feature>
<reference evidence="11" key="1">
    <citation type="submission" date="2023-10" db="EMBL/GenBank/DDBJ databases">
        <authorList>
            <person name="Noh H."/>
        </authorList>
    </citation>
    <scope>NUCLEOTIDE SEQUENCE</scope>
    <source>
        <strain evidence="11">DUCC4014</strain>
    </source>
</reference>